<evidence type="ECO:0008006" key="9">
    <source>
        <dbReference type="Google" id="ProtNLM"/>
    </source>
</evidence>
<evidence type="ECO:0000256" key="4">
    <source>
        <dbReference type="ARBA" id="ARBA00022723"/>
    </source>
</evidence>
<dbReference type="GO" id="GO:0008299">
    <property type="term" value="P:isoprenoid biosynthetic process"/>
    <property type="evidence" value="ECO:0007669"/>
    <property type="project" value="InterPro"/>
</dbReference>
<dbReference type="InterPro" id="IPR008949">
    <property type="entry name" value="Isoprenoid_synthase_dom_sf"/>
</dbReference>
<dbReference type="PROSITE" id="PS00444">
    <property type="entry name" value="POLYPRENYL_SYNTHASE_2"/>
    <property type="match status" value="1"/>
</dbReference>
<evidence type="ECO:0000256" key="1">
    <source>
        <dbReference type="ARBA" id="ARBA00001946"/>
    </source>
</evidence>
<dbReference type="SUPFAM" id="SSF48576">
    <property type="entry name" value="Terpenoid synthases"/>
    <property type="match status" value="1"/>
</dbReference>
<dbReference type="Proteomes" id="UP000179243">
    <property type="component" value="Unassembled WGS sequence"/>
</dbReference>
<dbReference type="PANTHER" id="PTHR12001:SF69">
    <property type="entry name" value="ALL TRANS-POLYPRENYL-DIPHOSPHATE SYNTHASE PDSS1"/>
    <property type="match status" value="1"/>
</dbReference>
<keyword evidence="4" id="KW-0479">Metal-binding</keyword>
<keyword evidence="3 6" id="KW-0808">Transferase</keyword>
<evidence type="ECO:0000256" key="6">
    <source>
        <dbReference type="RuleBase" id="RU004466"/>
    </source>
</evidence>
<dbReference type="AlphaFoldDB" id="A0A1F7F240"/>
<comment type="similarity">
    <text evidence="2 6">Belongs to the FPP/GGPP synthase family.</text>
</comment>
<dbReference type="InterPro" id="IPR033749">
    <property type="entry name" value="Polyprenyl_synt_CS"/>
</dbReference>
<dbReference type="SFLD" id="SFLDS00005">
    <property type="entry name" value="Isoprenoid_Synthase_Type_I"/>
    <property type="match status" value="1"/>
</dbReference>
<keyword evidence="5" id="KW-0460">Magnesium</keyword>
<dbReference type="Gene3D" id="1.10.600.10">
    <property type="entry name" value="Farnesyl Diphosphate Synthase"/>
    <property type="match status" value="1"/>
</dbReference>
<protein>
    <recommendedName>
        <fullName evidence="9">Polyprenyl synthetase</fullName>
    </recommendedName>
</protein>
<dbReference type="GO" id="GO:0004659">
    <property type="term" value="F:prenyltransferase activity"/>
    <property type="evidence" value="ECO:0007669"/>
    <property type="project" value="InterPro"/>
</dbReference>
<name>A0A1F7F240_UNCRA</name>
<dbReference type="InterPro" id="IPR000092">
    <property type="entry name" value="Polyprenyl_synt"/>
</dbReference>
<gene>
    <name evidence="7" type="ORF">A2519_20110</name>
</gene>
<comment type="cofactor">
    <cofactor evidence="1">
        <name>Mg(2+)</name>
        <dbReference type="ChEBI" id="CHEBI:18420"/>
    </cofactor>
</comment>
<evidence type="ECO:0000313" key="7">
    <source>
        <dbReference type="EMBL" id="OGK00701.1"/>
    </source>
</evidence>
<accession>A0A1F7F240</accession>
<proteinExistence type="inferred from homology"/>
<evidence type="ECO:0000256" key="2">
    <source>
        <dbReference type="ARBA" id="ARBA00006706"/>
    </source>
</evidence>
<dbReference type="CDD" id="cd00685">
    <property type="entry name" value="Trans_IPPS_HT"/>
    <property type="match status" value="1"/>
</dbReference>
<dbReference type="Pfam" id="PF00348">
    <property type="entry name" value="polyprenyl_synt"/>
    <property type="match status" value="1"/>
</dbReference>
<evidence type="ECO:0000256" key="3">
    <source>
        <dbReference type="ARBA" id="ARBA00022679"/>
    </source>
</evidence>
<evidence type="ECO:0000313" key="8">
    <source>
        <dbReference type="Proteomes" id="UP000179243"/>
    </source>
</evidence>
<dbReference type="GO" id="GO:0046872">
    <property type="term" value="F:metal ion binding"/>
    <property type="evidence" value="ECO:0007669"/>
    <property type="project" value="UniProtKB-KW"/>
</dbReference>
<evidence type="ECO:0000256" key="5">
    <source>
        <dbReference type="ARBA" id="ARBA00022842"/>
    </source>
</evidence>
<dbReference type="EMBL" id="MFYX01000142">
    <property type="protein sequence ID" value="OGK00701.1"/>
    <property type="molecule type" value="Genomic_DNA"/>
</dbReference>
<sequence>MFLSEMNDLFHEELARMRSQADALVRSTVTGLSPVMAGALMSGGKNLRGLLLIIFSRRQSMVHSEAPFYAAGIELLHLASLVHDDIIDNAQLRRQRPAMHRAQGRKMAVLAGDFICMRVLSGINGRAVPAIASDFFTMTSAMVEGEIDQLLNGSRPQCTEEEYLLVAGKKTGSLFSLATTTGARLSGSPEKGVACALECGQVFGTAFQILDDILDLTASVDRTGKEPHQDIYNGLMTIPVIHHLRAGGSLKELQLLAESGAHTGIVAALISTGSIEYACELARELMKKSCEKAGEALPVFEAGLVSSLCSELMEKTHEGVIYGT</sequence>
<reference evidence="7 8" key="1">
    <citation type="journal article" date="2016" name="Nat. Commun.">
        <title>Thousands of microbial genomes shed light on interconnected biogeochemical processes in an aquifer system.</title>
        <authorList>
            <person name="Anantharaman K."/>
            <person name="Brown C.T."/>
            <person name="Hug L.A."/>
            <person name="Sharon I."/>
            <person name="Castelle C.J."/>
            <person name="Probst A.J."/>
            <person name="Thomas B.C."/>
            <person name="Singh A."/>
            <person name="Wilkins M.J."/>
            <person name="Karaoz U."/>
            <person name="Brodie E.L."/>
            <person name="Williams K.H."/>
            <person name="Hubbard S.S."/>
            <person name="Banfield J.F."/>
        </authorList>
    </citation>
    <scope>NUCLEOTIDE SEQUENCE [LARGE SCALE GENOMIC DNA]</scope>
</reference>
<organism evidence="7 8">
    <name type="scientific">Candidatus Raymondbacteria bacterium RIFOXYD12_FULL_49_13</name>
    <dbReference type="NCBI Taxonomy" id="1817890"/>
    <lineage>
        <taxon>Bacteria</taxon>
        <taxon>Raymondiibacteriota</taxon>
    </lineage>
</organism>
<dbReference type="PANTHER" id="PTHR12001">
    <property type="entry name" value="GERANYLGERANYL PYROPHOSPHATE SYNTHASE"/>
    <property type="match status" value="1"/>
</dbReference>
<comment type="caution">
    <text evidence="7">The sequence shown here is derived from an EMBL/GenBank/DDBJ whole genome shotgun (WGS) entry which is preliminary data.</text>
</comment>